<dbReference type="OrthoDB" id="7704317at2"/>
<feature type="transmembrane region" description="Helical" evidence="1">
    <location>
        <begin position="210"/>
        <end position="231"/>
    </location>
</feature>
<gene>
    <name evidence="3" type="ORF">OA50_02615</name>
</gene>
<feature type="transmembrane region" description="Helical" evidence="1">
    <location>
        <begin position="263"/>
        <end position="280"/>
    </location>
</feature>
<dbReference type="STRING" id="561184.SAMN05216376_103436"/>
<name>A0A0B3RPJ6_9RHOB</name>
<dbReference type="GO" id="GO:0016020">
    <property type="term" value="C:membrane"/>
    <property type="evidence" value="ECO:0007669"/>
    <property type="project" value="InterPro"/>
</dbReference>
<feature type="transmembrane region" description="Helical" evidence="1">
    <location>
        <begin position="181"/>
        <end position="198"/>
    </location>
</feature>
<dbReference type="AlphaFoldDB" id="A0A0B3RPJ6"/>
<keyword evidence="1" id="KW-1133">Transmembrane helix</keyword>
<dbReference type="InterPro" id="IPR037185">
    <property type="entry name" value="EmrE-like"/>
</dbReference>
<dbReference type="Pfam" id="PF00892">
    <property type="entry name" value="EamA"/>
    <property type="match status" value="2"/>
</dbReference>
<organism evidence="3 4">
    <name type="scientific">Mameliella alba</name>
    <dbReference type="NCBI Taxonomy" id="561184"/>
    <lineage>
        <taxon>Bacteria</taxon>
        <taxon>Pseudomonadati</taxon>
        <taxon>Pseudomonadota</taxon>
        <taxon>Alphaproteobacteria</taxon>
        <taxon>Rhodobacterales</taxon>
        <taxon>Roseobacteraceae</taxon>
        <taxon>Mameliella</taxon>
    </lineage>
</organism>
<feature type="transmembrane region" description="Helical" evidence="1">
    <location>
        <begin position="89"/>
        <end position="107"/>
    </location>
</feature>
<evidence type="ECO:0000256" key="1">
    <source>
        <dbReference type="SAM" id="Phobius"/>
    </source>
</evidence>
<evidence type="ECO:0000313" key="4">
    <source>
        <dbReference type="Proteomes" id="UP000030960"/>
    </source>
</evidence>
<comment type="caution">
    <text evidence="3">The sequence shown here is derived from an EMBL/GenBank/DDBJ whole genome shotgun (WGS) entry which is preliminary data.</text>
</comment>
<dbReference type="EMBL" id="JSUQ01000009">
    <property type="protein sequence ID" value="KHQ53070.1"/>
    <property type="molecule type" value="Genomic_DNA"/>
</dbReference>
<feature type="transmembrane region" description="Helical" evidence="1">
    <location>
        <begin position="63"/>
        <end position="83"/>
    </location>
</feature>
<dbReference type="InterPro" id="IPR000620">
    <property type="entry name" value="EamA_dom"/>
</dbReference>
<feature type="domain" description="EamA" evidence="2">
    <location>
        <begin position="2"/>
        <end position="132"/>
    </location>
</feature>
<keyword evidence="4" id="KW-1185">Reference proteome</keyword>
<reference evidence="3 4" key="1">
    <citation type="submission" date="2014-10" db="EMBL/GenBank/DDBJ databases">
        <title>Genome sequence of Ponticoccus sp. strain UMTAT08 isolated from clonal culture of toxic dinoflagellate Alexandrium tamiyavanichii.</title>
        <authorList>
            <person name="Gan H.Y."/>
            <person name="Muhd D.-D."/>
            <person name="Mohd Noor M.E."/>
            <person name="Yeong Y.S."/>
            <person name="Usup G."/>
        </authorList>
    </citation>
    <scope>NUCLEOTIDE SEQUENCE [LARGE SCALE GENOMIC DNA]</scope>
    <source>
        <strain evidence="3 4">UMTAT08</strain>
    </source>
</reference>
<accession>A0A0B3RPJ6</accession>
<feature type="transmembrane region" description="Helical" evidence="1">
    <location>
        <begin position="237"/>
        <end position="256"/>
    </location>
</feature>
<feature type="transmembrane region" description="Helical" evidence="1">
    <location>
        <begin position="31"/>
        <end position="51"/>
    </location>
</feature>
<keyword evidence="1" id="KW-0472">Membrane</keyword>
<evidence type="ECO:0000313" key="3">
    <source>
        <dbReference type="EMBL" id="KHQ53070.1"/>
    </source>
</evidence>
<proteinExistence type="predicted"/>
<sequence length="281" mass="29434">MSALFLGLVAAVCWGLHDIAIRYLSRTVPLMGALLVVLLTGLVFQGSVILVRGEWLLPQGPALWYALAAGFTFLAASLGLYFAFERGPVRLVSPIIGAFPILSLIYAALGGSVITPDQIATVLVVIGAVGLVAILSDSAQGDVPPRGPTVAYSLLSAFGYASTFKLGQLAAETGGEWQSTFATRLVALLLLCGILWAIRPDIRVGRKAVVPLVAMGLLDGIALLSVISAASLPQPEFAAVAASIFGLFTILLARVLLNEQMRIAQWAGCIVAFLGIGYLTL</sequence>
<feature type="domain" description="EamA" evidence="2">
    <location>
        <begin position="150"/>
        <end position="278"/>
    </location>
</feature>
<protein>
    <submittedName>
        <fullName evidence="3">Putative Membrane protein</fullName>
    </submittedName>
</protein>
<dbReference type="SUPFAM" id="SSF103481">
    <property type="entry name" value="Multidrug resistance efflux transporter EmrE"/>
    <property type="match status" value="1"/>
</dbReference>
<dbReference type="PATRIC" id="fig|1515334.3.peg.2632"/>
<dbReference type="RefSeq" id="WP_043141907.1">
    <property type="nucleotide sequence ID" value="NZ_JSUQ01000009.1"/>
</dbReference>
<keyword evidence="1" id="KW-0812">Transmembrane</keyword>
<evidence type="ECO:0000259" key="2">
    <source>
        <dbReference type="Pfam" id="PF00892"/>
    </source>
</evidence>
<feature type="transmembrane region" description="Helical" evidence="1">
    <location>
        <begin position="119"/>
        <end position="136"/>
    </location>
</feature>
<dbReference type="Proteomes" id="UP000030960">
    <property type="component" value="Unassembled WGS sequence"/>
</dbReference>